<gene>
    <name evidence="3" type="ORF">ACFPWU_11810</name>
</gene>
<comment type="caution">
    <text evidence="3">The sequence shown here is derived from an EMBL/GenBank/DDBJ whole genome shotgun (WGS) entry which is preliminary data.</text>
</comment>
<dbReference type="EMBL" id="JBHSQI010000005">
    <property type="protein sequence ID" value="MFC6154344.1"/>
    <property type="molecule type" value="Genomic_DNA"/>
</dbReference>
<keyword evidence="1" id="KW-1133">Transmembrane helix</keyword>
<keyword evidence="2" id="KW-0732">Signal</keyword>
<proteinExistence type="predicted"/>
<sequence length="136" mass="13898">MIRLLISAALFLAAAAIGLLAADQVVDGVDVSASGFVVMVVLYAIVQSVLTPFVTKVAATKAPVLLGGTSLVSTFIALVVATLFGDALTISGGIGTWIAATVIVWVVTAIASLLLPWALVKAGVEKARPRRAARRA</sequence>
<feature type="transmembrane region" description="Helical" evidence="1">
    <location>
        <begin position="97"/>
        <end position="120"/>
    </location>
</feature>
<feature type="chain" id="PRO_5045299372" evidence="2">
    <location>
        <begin position="22"/>
        <end position="136"/>
    </location>
</feature>
<evidence type="ECO:0000256" key="2">
    <source>
        <dbReference type="SAM" id="SignalP"/>
    </source>
</evidence>
<reference evidence="4" key="1">
    <citation type="journal article" date="2019" name="Int. J. Syst. Evol. Microbiol.">
        <title>The Global Catalogue of Microorganisms (GCM) 10K type strain sequencing project: providing services to taxonomists for standard genome sequencing and annotation.</title>
        <authorList>
            <consortium name="The Broad Institute Genomics Platform"/>
            <consortium name="The Broad Institute Genome Sequencing Center for Infectious Disease"/>
            <person name="Wu L."/>
            <person name="Ma J."/>
        </authorList>
    </citation>
    <scope>NUCLEOTIDE SEQUENCE [LARGE SCALE GENOMIC DNA]</scope>
    <source>
        <strain evidence="4">DFY28</strain>
    </source>
</reference>
<dbReference type="RefSeq" id="WP_128221482.1">
    <property type="nucleotide sequence ID" value="NZ_CP034929.1"/>
</dbReference>
<dbReference type="Proteomes" id="UP001596098">
    <property type="component" value="Unassembled WGS sequence"/>
</dbReference>
<evidence type="ECO:0000313" key="4">
    <source>
        <dbReference type="Proteomes" id="UP001596098"/>
    </source>
</evidence>
<evidence type="ECO:0000256" key="1">
    <source>
        <dbReference type="SAM" id="Phobius"/>
    </source>
</evidence>
<feature type="signal peptide" evidence="2">
    <location>
        <begin position="1"/>
        <end position="21"/>
    </location>
</feature>
<keyword evidence="4" id="KW-1185">Reference proteome</keyword>
<protein>
    <submittedName>
        <fullName evidence="3">Phage holin family protein</fullName>
    </submittedName>
</protein>
<feature type="transmembrane region" description="Helical" evidence="1">
    <location>
        <begin position="62"/>
        <end position="85"/>
    </location>
</feature>
<organism evidence="3 4">
    <name type="scientific">Nocardioides yefusunii</name>
    <dbReference type="NCBI Taxonomy" id="2500546"/>
    <lineage>
        <taxon>Bacteria</taxon>
        <taxon>Bacillati</taxon>
        <taxon>Actinomycetota</taxon>
        <taxon>Actinomycetes</taxon>
        <taxon>Propionibacteriales</taxon>
        <taxon>Nocardioidaceae</taxon>
        <taxon>Nocardioides</taxon>
    </lineage>
</organism>
<name>A0ABW1R0S0_9ACTN</name>
<keyword evidence="1" id="KW-0812">Transmembrane</keyword>
<evidence type="ECO:0000313" key="3">
    <source>
        <dbReference type="EMBL" id="MFC6154344.1"/>
    </source>
</evidence>
<accession>A0ABW1R0S0</accession>
<keyword evidence="1" id="KW-0472">Membrane</keyword>
<feature type="transmembrane region" description="Helical" evidence="1">
    <location>
        <begin position="31"/>
        <end position="50"/>
    </location>
</feature>